<dbReference type="EMBL" id="RWJN01000045">
    <property type="protein sequence ID" value="TCD69271.1"/>
    <property type="molecule type" value="Genomic_DNA"/>
</dbReference>
<dbReference type="GO" id="GO:0016491">
    <property type="term" value="F:oxidoreductase activity"/>
    <property type="evidence" value="ECO:0007669"/>
    <property type="project" value="UniProtKB-KW"/>
</dbReference>
<evidence type="ECO:0000256" key="1">
    <source>
        <dbReference type="ARBA" id="ARBA00006484"/>
    </source>
</evidence>
<dbReference type="PANTHER" id="PTHR43976">
    <property type="entry name" value="SHORT CHAIN DEHYDROGENASE"/>
    <property type="match status" value="1"/>
</dbReference>
<name>A0A4R0RL62_9APHY</name>
<dbReference type="Gene3D" id="3.40.50.720">
    <property type="entry name" value="NAD(P)-binding Rossmann-like Domain"/>
    <property type="match status" value="1"/>
</dbReference>
<reference evidence="3 4" key="1">
    <citation type="submission" date="2018-11" db="EMBL/GenBank/DDBJ databases">
        <title>Genome assembly of Steccherinum ochraceum LE-BIN_3174, the white-rot fungus of the Steccherinaceae family (The Residual Polyporoid clade, Polyporales, Basidiomycota).</title>
        <authorList>
            <person name="Fedorova T.V."/>
            <person name="Glazunova O.A."/>
            <person name="Landesman E.O."/>
            <person name="Moiseenko K.V."/>
            <person name="Psurtseva N.V."/>
            <person name="Savinova O.S."/>
            <person name="Shakhova N.V."/>
            <person name="Tyazhelova T.V."/>
            <person name="Vasina D.V."/>
        </authorList>
    </citation>
    <scope>NUCLEOTIDE SEQUENCE [LARGE SCALE GENOMIC DNA]</scope>
    <source>
        <strain evidence="3 4">LE-BIN_3174</strain>
    </source>
</reference>
<dbReference type="InterPro" id="IPR051911">
    <property type="entry name" value="SDR_oxidoreductase"/>
</dbReference>
<dbReference type="AlphaFoldDB" id="A0A4R0RL62"/>
<protein>
    <recommendedName>
        <fullName evidence="5">NAD(P)-binding protein</fullName>
    </recommendedName>
</protein>
<evidence type="ECO:0000313" key="3">
    <source>
        <dbReference type="EMBL" id="TCD69271.1"/>
    </source>
</evidence>
<keyword evidence="4" id="KW-1185">Reference proteome</keyword>
<gene>
    <name evidence="3" type="ORF">EIP91_008206</name>
</gene>
<dbReference type="PRINTS" id="PR00081">
    <property type="entry name" value="GDHRDH"/>
</dbReference>
<comment type="caution">
    <text evidence="3">The sequence shown here is derived from an EMBL/GenBank/DDBJ whole genome shotgun (WGS) entry which is preliminary data.</text>
</comment>
<keyword evidence="2" id="KW-0560">Oxidoreductase</keyword>
<dbReference type="OrthoDB" id="1274115at2759"/>
<dbReference type="Pfam" id="PF00106">
    <property type="entry name" value="adh_short"/>
    <property type="match status" value="1"/>
</dbReference>
<dbReference type="Proteomes" id="UP000292702">
    <property type="component" value="Unassembled WGS sequence"/>
</dbReference>
<accession>A0A4R0RL62</accession>
<sequence>MQLVWFITGTSSGFGRDLTLALLRRGDKVIATARGRSIAKVADLKEKGADVIEFDVTDPLDKLESVAKEAVKIHGRVDVVVNNAGYIQNGFLEEATPEETFNQFK</sequence>
<evidence type="ECO:0000256" key="2">
    <source>
        <dbReference type="ARBA" id="ARBA00023002"/>
    </source>
</evidence>
<dbReference type="SUPFAM" id="SSF51735">
    <property type="entry name" value="NAD(P)-binding Rossmann-fold domains"/>
    <property type="match status" value="1"/>
</dbReference>
<dbReference type="InterPro" id="IPR036291">
    <property type="entry name" value="NAD(P)-bd_dom_sf"/>
</dbReference>
<dbReference type="PANTHER" id="PTHR43976:SF16">
    <property type="entry name" value="SHORT-CHAIN DEHYDROGENASE_REDUCTASE FAMILY PROTEIN"/>
    <property type="match status" value="1"/>
</dbReference>
<dbReference type="STRING" id="92696.A0A4R0RL62"/>
<comment type="similarity">
    <text evidence="1">Belongs to the short-chain dehydrogenases/reductases (SDR) family.</text>
</comment>
<evidence type="ECO:0008006" key="5">
    <source>
        <dbReference type="Google" id="ProtNLM"/>
    </source>
</evidence>
<dbReference type="InterPro" id="IPR002347">
    <property type="entry name" value="SDR_fam"/>
</dbReference>
<evidence type="ECO:0000313" key="4">
    <source>
        <dbReference type="Proteomes" id="UP000292702"/>
    </source>
</evidence>
<organism evidence="3 4">
    <name type="scientific">Steccherinum ochraceum</name>
    <dbReference type="NCBI Taxonomy" id="92696"/>
    <lineage>
        <taxon>Eukaryota</taxon>
        <taxon>Fungi</taxon>
        <taxon>Dikarya</taxon>
        <taxon>Basidiomycota</taxon>
        <taxon>Agaricomycotina</taxon>
        <taxon>Agaricomycetes</taxon>
        <taxon>Polyporales</taxon>
        <taxon>Steccherinaceae</taxon>
        <taxon>Steccherinum</taxon>
    </lineage>
</organism>
<proteinExistence type="inferred from homology"/>